<dbReference type="Pfam" id="PF04542">
    <property type="entry name" value="Sigma70_r2"/>
    <property type="match status" value="1"/>
</dbReference>
<dbReference type="SUPFAM" id="SSF88659">
    <property type="entry name" value="Sigma3 and sigma4 domains of RNA polymerase sigma factors"/>
    <property type="match status" value="1"/>
</dbReference>
<dbReference type="AlphaFoldDB" id="A0A1W2F2U6"/>
<dbReference type="CDD" id="cd06171">
    <property type="entry name" value="Sigma70_r4"/>
    <property type="match status" value="1"/>
</dbReference>
<feature type="domain" description="RNA polymerase sigma factor 70 region 4 type 2" evidence="6">
    <location>
        <begin position="120"/>
        <end position="172"/>
    </location>
</feature>
<accession>A0A1W2F2U6</accession>
<dbReference type="SUPFAM" id="SSF88946">
    <property type="entry name" value="Sigma2 domain of RNA polymerase sigma factors"/>
    <property type="match status" value="1"/>
</dbReference>
<dbReference type="InterPro" id="IPR007627">
    <property type="entry name" value="RNA_pol_sigma70_r2"/>
</dbReference>
<feature type="domain" description="RNA polymerase sigma-70 region 2" evidence="5">
    <location>
        <begin position="22"/>
        <end position="87"/>
    </location>
</feature>
<dbReference type="Proteomes" id="UP000192738">
    <property type="component" value="Unassembled WGS sequence"/>
</dbReference>
<dbReference type="InterPro" id="IPR013249">
    <property type="entry name" value="RNA_pol_sigma70_r4_t2"/>
</dbReference>
<dbReference type="InterPro" id="IPR013324">
    <property type="entry name" value="RNA_pol_sigma_r3/r4-like"/>
</dbReference>
<dbReference type="NCBIfam" id="TIGR02937">
    <property type="entry name" value="sigma70-ECF"/>
    <property type="match status" value="1"/>
</dbReference>
<dbReference type="Pfam" id="PF08281">
    <property type="entry name" value="Sigma70_r4_2"/>
    <property type="match status" value="1"/>
</dbReference>
<evidence type="ECO:0000313" key="7">
    <source>
        <dbReference type="EMBL" id="SMD15816.1"/>
    </source>
</evidence>
<evidence type="ECO:0000256" key="1">
    <source>
        <dbReference type="ARBA" id="ARBA00010641"/>
    </source>
</evidence>
<dbReference type="STRING" id="112901.SAMN04488500_1399"/>
<keyword evidence="8" id="KW-1185">Reference proteome</keyword>
<dbReference type="PANTHER" id="PTHR43133">
    <property type="entry name" value="RNA POLYMERASE ECF-TYPE SIGMA FACTO"/>
    <property type="match status" value="1"/>
</dbReference>
<dbReference type="PANTHER" id="PTHR43133:SF51">
    <property type="entry name" value="RNA POLYMERASE SIGMA FACTOR"/>
    <property type="match status" value="1"/>
</dbReference>
<dbReference type="GO" id="GO:0016987">
    <property type="term" value="F:sigma factor activity"/>
    <property type="evidence" value="ECO:0007669"/>
    <property type="project" value="UniProtKB-KW"/>
</dbReference>
<organism evidence="7 8">
    <name type="scientific">Sporomusa malonica</name>
    <dbReference type="NCBI Taxonomy" id="112901"/>
    <lineage>
        <taxon>Bacteria</taxon>
        <taxon>Bacillati</taxon>
        <taxon>Bacillota</taxon>
        <taxon>Negativicutes</taxon>
        <taxon>Selenomonadales</taxon>
        <taxon>Sporomusaceae</taxon>
        <taxon>Sporomusa</taxon>
    </lineage>
</organism>
<sequence>MISNEQLAIQVQQGDGQALELLVTRYHGPIHAYVMRMGVEYHAASDLVQEVFIKVFRNIAKYNVQLPFQPWIYTIASNTCKDYFKKAYVQKDFPVFNHPEGTVVSPDTPESILLFNQDRERVVQALECLKEIYREVLILRYYQDLKLEEISIVMDIPIGTVKSRLFTALEHLRRMLAREEGADD</sequence>
<evidence type="ECO:0000256" key="4">
    <source>
        <dbReference type="ARBA" id="ARBA00023163"/>
    </source>
</evidence>
<evidence type="ECO:0000313" key="8">
    <source>
        <dbReference type="Proteomes" id="UP000192738"/>
    </source>
</evidence>
<dbReference type="InterPro" id="IPR039425">
    <property type="entry name" value="RNA_pol_sigma-70-like"/>
</dbReference>
<keyword evidence="4" id="KW-0804">Transcription</keyword>
<protein>
    <submittedName>
        <fullName evidence="7">RNA polymerase sigma-70 factor, ECF subfamily</fullName>
    </submittedName>
</protein>
<dbReference type="InterPro" id="IPR036388">
    <property type="entry name" value="WH-like_DNA-bd_sf"/>
</dbReference>
<comment type="similarity">
    <text evidence="1">Belongs to the sigma-70 factor family. ECF subfamily.</text>
</comment>
<evidence type="ECO:0000256" key="2">
    <source>
        <dbReference type="ARBA" id="ARBA00023015"/>
    </source>
</evidence>
<dbReference type="Gene3D" id="1.10.1740.10">
    <property type="match status" value="1"/>
</dbReference>
<dbReference type="Gene3D" id="1.10.10.10">
    <property type="entry name" value="Winged helix-like DNA-binding domain superfamily/Winged helix DNA-binding domain"/>
    <property type="match status" value="1"/>
</dbReference>
<evidence type="ECO:0000256" key="3">
    <source>
        <dbReference type="ARBA" id="ARBA00023082"/>
    </source>
</evidence>
<keyword evidence="3" id="KW-0731">Sigma factor</keyword>
<name>A0A1W2F2U6_9FIRM</name>
<dbReference type="GO" id="GO:0006352">
    <property type="term" value="P:DNA-templated transcription initiation"/>
    <property type="evidence" value="ECO:0007669"/>
    <property type="project" value="InterPro"/>
</dbReference>
<reference evidence="7 8" key="1">
    <citation type="submission" date="2017-04" db="EMBL/GenBank/DDBJ databases">
        <authorList>
            <person name="Afonso C.L."/>
            <person name="Miller P.J."/>
            <person name="Scott M.A."/>
            <person name="Spackman E."/>
            <person name="Goraichik I."/>
            <person name="Dimitrov K.M."/>
            <person name="Suarez D.L."/>
            <person name="Swayne D.E."/>
        </authorList>
    </citation>
    <scope>NUCLEOTIDE SEQUENCE [LARGE SCALE GENOMIC DNA]</scope>
    <source>
        <strain evidence="7 8">DSM 5090</strain>
    </source>
</reference>
<dbReference type="InterPro" id="IPR013325">
    <property type="entry name" value="RNA_pol_sigma_r2"/>
</dbReference>
<proteinExistence type="inferred from homology"/>
<gene>
    <name evidence="7" type="ORF">SAMN04488500_1399</name>
</gene>
<dbReference type="GO" id="GO:0003677">
    <property type="term" value="F:DNA binding"/>
    <property type="evidence" value="ECO:0007669"/>
    <property type="project" value="InterPro"/>
</dbReference>
<evidence type="ECO:0000259" key="6">
    <source>
        <dbReference type="Pfam" id="PF08281"/>
    </source>
</evidence>
<evidence type="ECO:0000259" key="5">
    <source>
        <dbReference type="Pfam" id="PF04542"/>
    </source>
</evidence>
<dbReference type="InterPro" id="IPR014284">
    <property type="entry name" value="RNA_pol_sigma-70_dom"/>
</dbReference>
<keyword evidence="2" id="KW-0805">Transcription regulation</keyword>
<dbReference type="EMBL" id="FWXI01000039">
    <property type="protein sequence ID" value="SMD15816.1"/>
    <property type="molecule type" value="Genomic_DNA"/>
</dbReference>